<evidence type="ECO:0000256" key="3">
    <source>
        <dbReference type="ARBA" id="ARBA00023004"/>
    </source>
</evidence>
<feature type="region of interest" description="Disordered" evidence="5">
    <location>
        <begin position="1"/>
        <end position="26"/>
    </location>
</feature>
<dbReference type="GO" id="GO:0051536">
    <property type="term" value="F:iron-sulfur cluster binding"/>
    <property type="evidence" value="ECO:0007669"/>
    <property type="project" value="UniProtKB-KW"/>
</dbReference>
<evidence type="ECO:0000313" key="7">
    <source>
        <dbReference type="EMBL" id="MWA04813.1"/>
    </source>
</evidence>
<dbReference type="RefSeq" id="WP_151597320.1">
    <property type="nucleotide sequence ID" value="NZ_WBMS02000031.1"/>
</dbReference>
<dbReference type="Pfam" id="PF00384">
    <property type="entry name" value="Molybdopterin"/>
    <property type="match status" value="1"/>
</dbReference>
<dbReference type="Pfam" id="PF01568">
    <property type="entry name" value="Molydop_binding"/>
    <property type="match status" value="1"/>
</dbReference>
<dbReference type="GO" id="GO:0043546">
    <property type="term" value="F:molybdopterin cofactor binding"/>
    <property type="evidence" value="ECO:0007669"/>
    <property type="project" value="InterPro"/>
</dbReference>
<dbReference type="InterPro" id="IPR050612">
    <property type="entry name" value="Prok_Mopterin_Oxidored"/>
</dbReference>
<dbReference type="InterPro" id="IPR009010">
    <property type="entry name" value="Asp_de-COase-like_dom_sf"/>
</dbReference>
<evidence type="ECO:0000256" key="5">
    <source>
        <dbReference type="SAM" id="MobiDB-lite"/>
    </source>
</evidence>
<comment type="similarity">
    <text evidence="1">Belongs to the prokaryotic molybdopterin-containing oxidoreductase family.</text>
</comment>
<evidence type="ECO:0000256" key="1">
    <source>
        <dbReference type="ARBA" id="ARBA00010312"/>
    </source>
</evidence>
<dbReference type="Proteomes" id="UP000462055">
    <property type="component" value="Unassembled WGS sequence"/>
</dbReference>
<dbReference type="PANTHER" id="PTHR43742:SF2">
    <property type="entry name" value="ASSIMILATORY NITRATE REDUCTASE CATALYTIC SUBUNIT"/>
    <property type="match status" value="1"/>
</dbReference>
<sequence>MITDCNDTPWTHSSSRRRAAAVSSHPQEAGTRRTFCRICPMGCPLRVTVEQGRVVAVTGDREDPIYRGFSCVKGRAQPAFLNDPARLRHPLQRLPDGSHRRIGVEDALDEIAAVLARLIDRRGPRSIAGYLGTYVIANALIRPFHRAFMEAIGSPMDFGAATIDKPGKPMARALLGSWGAPAQEFDRPDAILLVGVNPLVSYQGLPLGRPGEWLAERLAAGTELIVVDPRRSETARRATLHLQPEPGHDIGILAAILRTVLRERRHDEDFVSRHASGSAELTRALEPFDPTLVAARCGVDPEEIVEAARRFAGPPGEKRRGYAMAGTGPNMTGSGTLVEYLVQALDLVCGHVLREGEEIANAGVLLPPPVARAEVTVAPRPAAGFGEPLRVRGLTATAAGMPTAALADEMLLEGPGQVRALLSICGNPAAAFPDQRRTVRALSGLELLVQVDPWMSATAELADYVLPPLMPFEQPSATFLQDTQVLHAVGYGTPTPHGQYTPAVADPPEDSDLLSEWQFYRGLAARLDLPLTLRSLFPDATWTHEIGPADSPSTEELLAVLATGSRVPWEIVRGTDGPVGPSVIPPPPVVGPPTSLGLRFDLANAEMLAQLAGHSGDVVVADPALPFRLVCRRVVHAFNSSCRHPATQRGGPGNPAYLHPSDLADLGLAEGAAVVVRSRQAEVRTIVAADPHLRRGVVSMAHGYGDLPGLDRPDRGANTSRLLGFADDFDPLSGQPRMTAVPVAVEAAPPTQTSC</sequence>
<reference evidence="7" key="1">
    <citation type="submission" date="2019-12" db="EMBL/GenBank/DDBJ databases">
        <title>Actinomadura physcomitrii sp. nov., a novel actinomycete isolated from moss [Physcomitrium sphaericum (Ludw) Fuernr].</title>
        <authorList>
            <person name="Zhuang X."/>
        </authorList>
    </citation>
    <scope>NUCLEOTIDE SEQUENCE [LARGE SCALE GENOMIC DNA]</scope>
    <source>
        <strain evidence="7">LD22</strain>
    </source>
</reference>
<dbReference type="GO" id="GO:0046872">
    <property type="term" value="F:metal ion binding"/>
    <property type="evidence" value="ECO:0007669"/>
    <property type="project" value="UniProtKB-KW"/>
</dbReference>
<dbReference type="GO" id="GO:0016491">
    <property type="term" value="F:oxidoreductase activity"/>
    <property type="evidence" value="ECO:0007669"/>
    <property type="project" value="InterPro"/>
</dbReference>
<keyword evidence="4" id="KW-0411">Iron-sulfur</keyword>
<evidence type="ECO:0000256" key="2">
    <source>
        <dbReference type="ARBA" id="ARBA00022723"/>
    </source>
</evidence>
<dbReference type="InterPro" id="IPR006657">
    <property type="entry name" value="MoPterin_dinucl-bd_dom"/>
</dbReference>
<dbReference type="SUPFAM" id="SSF50692">
    <property type="entry name" value="ADC-like"/>
    <property type="match status" value="1"/>
</dbReference>
<dbReference type="PROSITE" id="PS51669">
    <property type="entry name" value="4FE4S_MOW_BIS_MGD"/>
    <property type="match status" value="1"/>
</dbReference>
<keyword evidence="8" id="KW-1185">Reference proteome</keyword>
<proteinExistence type="inferred from homology"/>
<feature type="domain" description="4Fe-4S Mo/W bis-MGD-type" evidence="6">
    <location>
        <begin position="29"/>
        <end position="85"/>
    </location>
</feature>
<keyword evidence="3" id="KW-0408">Iron</keyword>
<dbReference type="Pfam" id="PF04879">
    <property type="entry name" value="Molybdop_Fe4S4"/>
    <property type="match status" value="1"/>
</dbReference>
<comment type="caution">
    <text evidence="7">The sequence shown here is derived from an EMBL/GenBank/DDBJ whole genome shotgun (WGS) entry which is preliminary data.</text>
</comment>
<protein>
    <submittedName>
        <fullName evidence="7">Molybdopterin-dependent oxidoreductase</fullName>
    </submittedName>
</protein>
<dbReference type="Gene3D" id="2.40.40.20">
    <property type="match status" value="1"/>
</dbReference>
<dbReference type="InterPro" id="IPR006963">
    <property type="entry name" value="Mopterin_OxRdtase_4Fe-4S_dom"/>
</dbReference>
<dbReference type="Gene3D" id="2.20.25.90">
    <property type="entry name" value="ADC-like domains"/>
    <property type="match status" value="1"/>
</dbReference>
<evidence type="ECO:0000259" key="6">
    <source>
        <dbReference type="PROSITE" id="PS51669"/>
    </source>
</evidence>
<dbReference type="Gene3D" id="3.40.228.10">
    <property type="entry name" value="Dimethylsulfoxide Reductase, domain 2"/>
    <property type="match status" value="1"/>
</dbReference>
<name>A0A6I4MGG4_9ACTN</name>
<dbReference type="AlphaFoldDB" id="A0A6I4MGG4"/>
<dbReference type="SUPFAM" id="SSF53706">
    <property type="entry name" value="Formate dehydrogenase/DMSO reductase, domains 1-3"/>
    <property type="match status" value="1"/>
</dbReference>
<dbReference type="SMART" id="SM00926">
    <property type="entry name" value="Molybdop_Fe4S4"/>
    <property type="match status" value="1"/>
</dbReference>
<keyword evidence="2" id="KW-0479">Metal-binding</keyword>
<dbReference type="EMBL" id="WBMS02000031">
    <property type="protein sequence ID" value="MWA04813.1"/>
    <property type="molecule type" value="Genomic_DNA"/>
</dbReference>
<dbReference type="Gene3D" id="3.40.50.740">
    <property type="match status" value="1"/>
</dbReference>
<gene>
    <name evidence="7" type="ORF">F8568_031480</name>
</gene>
<accession>A0A6I4MGG4</accession>
<dbReference type="InterPro" id="IPR006656">
    <property type="entry name" value="Mopterin_OxRdtase"/>
</dbReference>
<organism evidence="7 8">
    <name type="scientific">Actinomadura physcomitrii</name>
    <dbReference type="NCBI Taxonomy" id="2650748"/>
    <lineage>
        <taxon>Bacteria</taxon>
        <taxon>Bacillati</taxon>
        <taxon>Actinomycetota</taxon>
        <taxon>Actinomycetes</taxon>
        <taxon>Streptosporangiales</taxon>
        <taxon>Thermomonosporaceae</taxon>
        <taxon>Actinomadura</taxon>
    </lineage>
</organism>
<evidence type="ECO:0000313" key="8">
    <source>
        <dbReference type="Proteomes" id="UP000462055"/>
    </source>
</evidence>
<dbReference type="PANTHER" id="PTHR43742">
    <property type="entry name" value="TRIMETHYLAMINE-N-OXIDE REDUCTASE"/>
    <property type="match status" value="1"/>
</dbReference>
<feature type="compositionally biased region" description="Polar residues" evidence="5">
    <location>
        <begin position="1"/>
        <end position="12"/>
    </location>
</feature>
<evidence type="ECO:0000256" key="4">
    <source>
        <dbReference type="ARBA" id="ARBA00023014"/>
    </source>
</evidence>